<evidence type="ECO:0000256" key="2">
    <source>
        <dbReference type="ARBA" id="ARBA00008814"/>
    </source>
</evidence>
<dbReference type="Gene3D" id="3.40.50.1980">
    <property type="entry name" value="Nitrogenase molybdenum iron protein domain"/>
    <property type="match status" value="2"/>
</dbReference>
<dbReference type="Proteomes" id="UP000285120">
    <property type="component" value="Unassembled WGS sequence"/>
</dbReference>
<accession>A0A419UWF4</accession>
<feature type="compositionally biased region" description="Acidic residues" evidence="5">
    <location>
        <begin position="28"/>
        <end position="43"/>
    </location>
</feature>
<dbReference type="PANTHER" id="PTHR30532:SF26">
    <property type="entry name" value="IRON(3+)-HYDROXAMATE-BINDING PROTEIN FHUD"/>
    <property type="match status" value="1"/>
</dbReference>
<dbReference type="PROSITE" id="PS50983">
    <property type="entry name" value="FE_B12_PBP"/>
    <property type="match status" value="1"/>
</dbReference>
<evidence type="ECO:0000259" key="7">
    <source>
        <dbReference type="PROSITE" id="PS50983"/>
    </source>
</evidence>
<evidence type="ECO:0000256" key="4">
    <source>
        <dbReference type="ARBA" id="ARBA00022729"/>
    </source>
</evidence>
<feature type="chain" id="PRO_5038948244" evidence="6">
    <location>
        <begin position="20"/>
        <end position="318"/>
    </location>
</feature>
<comment type="subcellular location">
    <subcellularLocation>
        <location evidence="1">Cell envelope</location>
    </subcellularLocation>
</comment>
<feature type="compositionally biased region" description="Basic and acidic residues" evidence="5">
    <location>
        <begin position="44"/>
        <end position="58"/>
    </location>
</feature>
<dbReference type="SUPFAM" id="SSF53807">
    <property type="entry name" value="Helical backbone' metal receptor"/>
    <property type="match status" value="1"/>
</dbReference>
<keyword evidence="3" id="KW-0813">Transport</keyword>
<dbReference type="EMBL" id="RAPK01000011">
    <property type="protein sequence ID" value="RKD69460.1"/>
    <property type="molecule type" value="Genomic_DNA"/>
</dbReference>
<name>A0A419UWF4_9BACL</name>
<dbReference type="InterPro" id="IPR051313">
    <property type="entry name" value="Bact_iron-sidero_bind"/>
</dbReference>
<dbReference type="AlphaFoldDB" id="A0A419UWF4"/>
<evidence type="ECO:0000256" key="6">
    <source>
        <dbReference type="SAM" id="SignalP"/>
    </source>
</evidence>
<dbReference type="PANTHER" id="PTHR30532">
    <property type="entry name" value="IRON III DICITRATE-BINDING PERIPLASMIC PROTEIN"/>
    <property type="match status" value="1"/>
</dbReference>
<evidence type="ECO:0000313" key="8">
    <source>
        <dbReference type="EMBL" id="RKD69460.1"/>
    </source>
</evidence>
<dbReference type="InterPro" id="IPR002491">
    <property type="entry name" value="ABC_transptr_periplasmic_BD"/>
</dbReference>
<dbReference type="GO" id="GO:0030288">
    <property type="term" value="C:outer membrane-bounded periplasmic space"/>
    <property type="evidence" value="ECO:0007669"/>
    <property type="project" value="TreeGrafter"/>
</dbReference>
<dbReference type="Pfam" id="PF01497">
    <property type="entry name" value="Peripla_BP_2"/>
    <property type="match status" value="1"/>
</dbReference>
<dbReference type="OrthoDB" id="2241086at2"/>
<dbReference type="PROSITE" id="PS51257">
    <property type="entry name" value="PROKAR_LIPOPROTEIN"/>
    <property type="match status" value="1"/>
</dbReference>
<sequence length="318" mass="35132">MKKHWNIAAALAAAGVLSACGNNGSSSGEEEDTTESQEESGSEEETKTITDPTGRDVEMPASPDKVVALQNVAEMIILEEEPIGTTSYYLDTYEDDLDTEETENVGDDMPDVEKVSGLEPDLIIISDYQADSLENLEKIAPVYMTAFGATPEEQLADITEVLGKQDAEEEWMTQFEENAEEAQSLIEDAEEADSQAAVIQFYGKELYIHDRSIFEGLYTKAGVEPSPGVLENEETQAVSLETIADYTEGADHLFILTENGESTEDAEELVNTLLQDTEAVENEQYYYVDNTKWSDFSLKGQEYQMKDAVEKITGSPME</sequence>
<feature type="domain" description="Fe/B12 periplasmic-binding" evidence="7">
    <location>
        <begin position="65"/>
        <end position="316"/>
    </location>
</feature>
<gene>
    <name evidence="8" type="ORF">ATL39_2878</name>
</gene>
<dbReference type="GO" id="GO:1901678">
    <property type="term" value="P:iron coordination entity transport"/>
    <property type="evidence" value="ECO:0007669"/>
    <property type="project" value="UniProtKB-ARBA"/>
</dbReference>
<proteinExistence type="inferred from homology"/>
<evidence type="ECO:0000256" key="1">
    <source>
        <dbReference type="ARBA" id="ARBA00004196"/>
    </source>
</evidence>
<feature type="region of interest" description="Disordered" evidence="5">
    <location>
        <begin position="18"/>
        <end position="61"/>
    </location>
</feature>
<feature type="signal peptide" evidence="6">
    <location>
        <begin position="1"/>
        <end position="19"/>
    </location>
</feature>
<reference evidence="8 9" key="1">
    <citation type="submission" date="2018-09" db="EMBL/GenBank/DDBJ databases">
        <title>Genomic Encyclopedia of Archaeal and Bacterial Type Strains, Phase II (KMG-II): from individual species to whole genera.</title>
        <authorList>
            <person name="Goeker M."/>
        </authorList>
    </citation>
    <scope>NUCLEOTIDE SEQUENCE [LARGE SCALE GENOMIC DNA]</scope>
    <source>
        <strain evidence="8 9">DSM 17008</strain>
    </source>
</reference>
<evidence type="ECO:0000256" key="5">
    <source>
        <dbReference type="SAM" id="MobiDB-lite"/>
    </source>
</evidence>
<comment type="similarity">
    <text evidence="2">Belongs to the bacterial solute-binding protein 8 family.</text>
</comment>
<organism evidence="8 9">
    <name type="scientific">Sinobaca qinghaiensis</name>
    <dbReference type="NCBI Taxonomy" id="342944"/>
    <lineage>
        <taxon>Bacteria</taxon>
        <taxon>Bacillati</taxon>
        <taxon>Bacillota</taxon>
        <taxon>Bacilli</taxon>
        <taxon>Bacillales</taxon>
        <taxon>Sporolactobacillaceae</taxon>
        <taxon>Sinobaca</taxon>
    </lineage>
</organism>
<evidence type="ECO:0000256" key="3">
    <source>
        <dbReference type="ARBA" id="ARBA00022448"/>
    </source>
</evidence>
<evidence type="ECO:0000313" key="9">
    <source>
        <dbReference type="Proteomes" id="UP000285120"/>
    </source>
</evidence>
<protein>
    <submittedName>
        <fullName evidence="8">ABC-type Fe3+-hydroxamate transport system substrate-binding protein</fullName>
    </submittedName>
</protein>
<comment type="caution">
    <text evidence="8">The sequence shown here is derived from an EMBL/GenBank/DDBJ whole genome shotgun (WGS) entry which is preliminary data.</text>
</comment>
<keyword evidence="9" id="KW-1185">Reference proteome</keyword>
<dbReference type="RefSeq" id="WP_120194033.1">
    <property type="nucleotide sequence ID" value="NZ_RAPK01000011.1"/>
</dbReference>
<keyword evidence="4 6" id="KW-0732">Signal</keyword>